<accession>A0AAX2CHH3</accession>
<evidence type="ECO:0000313" key="2">
    <source>
        <dbReference type="Proteomes" id="UP000242164"/>
    </source>
</evidence>
<gene>
    <name evidence="1" type="ORF">BCB44BAC_02358</name>
</gene>
<dbReference type="AlphaFoldDB" id="A0AAX2CHH3"/>
<dbReference type="Proteomes" id="UP000242164">
    <property type="component" value="Unassembled WGS sequence"/>
</dbReference>
<sequence>MAKIKVYQPKEEHMETVKDIIDVQEENPTTEHLHTLYTCVLDTEDMALPESYMEEDILIDSMEVMVNASQNKLRDLGTYDVIEIQNKSKKTQILLLSDEEYEIIED</sequence>
<comment type="caution">
    <text evidence="1">The sequence shown here is derived from an EMBL/GenBank/DDBJ whole genome shotgun (WGS) entry which is preliminary data.</text>
</comment>
<protein>
    <recommendedName>
        <fullName evidence="3">Group-specific protein</fullName>
    </recommendedName>
</protein>
<dbReference type="GeneID" id="33897256"/>
<reference evidence="1 2" key="1">
    <citation type="submission" date="2016-08" db="EMBL/GenBank/DDBJ databases">
        <authorList>
            <person name="Loux V."/>
            <person name="Rue O."/>
        </authorList>
    </citation>
    <scope>NUCLEOTIDE SEQUENCE [LARGE SCALE GENOMIC DNA]</scope>
    <source>
        <strain evidence="1 2">AFSSA_08CEB44bac</strain>
    </source>
</reference>
<dbReference type="RefSeq" id="WP_041809764.1">
    <property type="nucleotide sequence ID" value="NZ_CP024096.1"/>
</dbReference>
<evidence type="ECO:0008006" key="3">
    <source>
        <dbReference type="Google" id="ProtNLM"/>
    </source>
</evidence>
<proteinExistence type="predicted"/>
<organism evidence="1 2">
    <name type="scientific">Bacillus cytotoxicus</name>
    <dbReference type="NCBI Taxonomy" id="580165"/>
    <lineage>
        <taxon>Bacteria</taxon>
        <taxon>Bacillati</taxon>
        <taxon>Bacillota</taxon>
        <taxon>Bacilli</taxon>
        <taxon>Bacillales</taxon>
        <taxon>Bacillaceae</taxon>
        <taxon>Bacillus</taxon>
        <taxon>Bacillus cereus group</taxon>
    </lineage>
</organism>
<name>A0AAX2CHH3_9BACI</name>
<evidence type="ECO:0000313" key="1">
    <source>
        <dbReference type="EMBL" id="SCL94324.1"/>
    </source>
</evidence>
<dbReference type="EMBL" id="FMIK01000028">
    <property type="protein sequence ID" value="SCL94324.1"/>
    <property type="molecule type" value="Genomic_DNA"/>
</dbReference>